<evidence type="ECO:0000259" key="2">
    <source>
        <dbReference type="Pfam" id="PF00078"/>
    </source>
</evidence>
<dbReference type="AlphaFoldDB" id="A0A6G0T849"/>
<evidence type="ECO:0000256" key="1">
    <source>
        <dbReference type="SAM" id="MobiDB-lite"/>
    </source>
</evidence>
<accession>A0A6G0T849</accession>
<dbReference type="PANTHER" id="PTHR36688">
    <property type="entry name" value="ENDO/EXONUCLEASE/PHOSPHATASE DOMAIN-CONTAINING PROTEIN"/>
    <property type="match status" value="1"/>
</dbReference>
<keyword evidence="4" id="KW-1185">Reference proteome</keyword>
<organism evidence="3 4">
    <name type="scientific">Aphis glycines</name>
    <name type="common">Soybean aphid</name>
    <dbReference type="NCBI Taxonomy" id="307491"/>
    <lineage>
        <taxon>Eukaryota</taxon>
        <taxon>Metazoa</taxon>
        <taxon>Ecdysozoa</taxon>
        <taxon>Arthropoda</taxon>
        <taxon>Hexapoda</taxon>
        <taxon>Insecta</taxon>
        <taxon>Pterygota</taxon>
        <taxon>Neoptera</taxon>
        <taxon>Paraneoptera</taxon>
        <taxon>Hemiptera</taxon>
        <taxon>Sternorrhyncha</taxon>
        <taxon>Aphidomorpha</taxon>
        <taxon>Aphidoidea</taxon>
        <taxon>Aphididae</taxon>
        <taxon>Aphidini</taxon>
        <taxon>Aphis</taxon>
        <taxon>Aphis</taxon>
    </lineage>
</organism>
<dbReference type="InterPro" id="IPR043502">
    <property type="entry name" value="DNA/RNA_pol_sf"/>
</dbReference>
<dbReference type="GO" id="GO:0071897">
    <property type="term" value="P:DNA biosynthetic process"/>
    <property type="evidence" value="ECO:0007669"/>
    <property type="project" value="UniProtKB-ARBA"/>
</dbReference>
<feature type="domain" description="Reverse transcriptase" evidence="2">
    <location>
        <begin position="84"/>
        <end position="286"/>
    </location>
</feature>
<dbReference type="Pfam" id="PF00078">
    <property type="entry name" value="RVT_1"/>
    <property type="match status" value="1"/>
</dbReference>
<dbReference type="InterPro" id="IPR052560">
    <property type="entry name" value="RdDP_mobile_element"/>
</dbReference>
<dbReference type="SUPFAM" id="SSF56672">
    <property type="entry name" value="DNA/RNA polymerases"/>
    <property type="match status" value="1"/>
</dbReference>
<dbReference type="PANTHER" id="PTHR36688:SF1">
    <property type="entry name" value="ENDONUCLEASE_EXONUCLEASE_PHOSPHATASE DOMAIN-CONTAINING PROTEIN"/>
    <property type="match status" value="1"/>
</dbReference>
<evidence type="ECO:0000313" key="3">
    <source>
        <dbReference type="EMBL" id="KAE9527718.1"/>
    </source>
</evidence>
<protein>
    <recommendedName>
        <fullName evidence="2">Reverse transcriptase domain-containing protein</fullName>
    </recommendedName>
</protein>
<name>A0A6G0T849_APHGL</name>
<gene>
    <name evidence="3" type="ORF">AGLY_012791</name>
</gene>
<dbReference type="InterPro" id="IPR000477">
    <property type="entry name" value="RT_dom"/>
</dbReference>
<comment type="caution">
    <text evidence="3">The sequence shown here is derived from an EMBL/GenBank/DDBJ whole genome shotgun (WGS) entry which is preliminary data.</text>
</comment>
<dbReference type="Proteomes" id="UP000475862">
    <property type="component" value="Unassembled WGS sequence"/>
</dbReference>
<dbReference type="OrthoDB" id="6622136at2759"/>
<dbReference type="EMBL" id="VYZN01000051">
    <property type="protein sequence ID" value="KAE9527718.1"/>
    <property type="molecule type" value="Genomic_DNA"/>
</dbReference>
<feature type="compositionally biased region" description="Polar residues" evidence="1">
    <location>
        <begin position="12"/>
        <end position="21"/>
    </location>
</feature>
<feature type="region of interest" description="Disordered" evidence="1">
    <location>
        <begin position="1"/>
        <end position="33"/>
    </location>
</feature>
<evidence type="ECO:0000313" key="4">
    <source>
        <dbReference type="Proteomes" id="UP000475862"/>
    </source>
</evidence>
<proteinExistence type="predicted"/>
<sequence length="301" mass="34675">MVPSLKNPTAHGLSSTTSDPSTKAHLTHKSERHKTPRYDLITSEVASQQPKKSILSLTHIYISMLRLSYFPLLWQFSIIIMILKPRPISLLLFFSKVFEKLTLKRLLPIIDTNLSDNQFDFRSNHSTIHQVHRIVDKIYYSFEKKLICTSTFLDVAQTFDKSIFTSSFYLIYKSYFEDQHLFVQYCSALSDISSIRARVSQGSVAVPLLINLYTSDRLTTNFTTTGEFANDKGILALYHDPLAVSNRIQTRLDMLSAWYRELINCPSITLNNQPLQTAQNAHYLGLYLDHRFIWAAHICNK</sequence>
<reference evidence="3 4" key="1">
    <citation type="submission" date="2019-08" db="EMBL/GenBank/DDBJ databases">
        <title>The genome of the soybean aphid Biotype 1, its phylome, world population structure and adaptation to the North American continent.</title>
        <authorList>
            <person name="Giordano R."/>
            <person name="Donthu R.K."/>
            <person name="Hernandez A.G."/>
            <person name="Wright C.L."/>
            <person name="Zimin A.V."/>
        </authorList>
    </citation>
    <scope>NUCLEOTIDE SEQUENCE [LARGE SCALE GENOMIC DNA]</scope>
    <source>
        <tissue evidence="3">Whole aphids</tissue>
    </source>
</reference>